<comment type="caution">
    <text evidence="1">The sequence shown here is derived from an EMBL/GenBank/DDBJ whole genome shotgun (WGS) entry which is preliminary data.</text>
</comment>
<evidence type="ECO:0000313" key="2">
    <source>
        <dbReference type="Proteomes" id="UP000198702"/>
    </source>
</evidence>
<dbReference type="InterPro" id="IPR011008">
    <property type="entry name" value="Dimeric_a/b-barrel"/>
</dbReference>
<dbReference type="Proteomes" id="UP000198702">
    <property type="component" value="Unassembled WGS sequence"/>
</dbReference>
<reference evidence="1 2" key="1">
    <citation type="submission" date="2016-10" db="EMBL/GenBank/DDBJ databases">
        <authorList>
            <person name="Varghese N."/>
            <person name="Submissions S."/>
        </authorList>
    </citation>
    <scope>NUCLEOTIDE SEQUENCE [LARGE SCALE GENOMIC DNA]</scope>
    <source>
        <strain evidence="1 2">UNC380MFSha3.1</strain>
    </source>
</reference>
<evidence type="ECO:0000313" key="1">
    <source>
        <dbReference type="EMBL" id="SFI60870.1"/>
    </source>
</evidence>
<accession>A0A7Z7D0S6</accession>
<dbReference type="RefSeq" id="WP_051526326.1">
    <property type="nucleotide sequence ID" value="NZ_FOQZ01000003.1"/>
</dbReference>
<evidence type="ECO:0008006" key="3">
    <source>
        <dbReference type="Google" id="ProtNLM"/>
    </source>
</evidence>
<organism evidence="1 2">
    <name type="scientific">Microbacterium saccharophilum</name>
    <dbReference type="NCBI Taxonomy" id="1213358"/>
    <lineage>
        <taxon>Bacteria</taxon>
        <taxon>Bacillati</taxon>
        <taxon>Actinomycetota</taxon>
        <taxon>Actinomycetes</taxon>
        <taxon>Micrococcales</taxon>
        <taxon>Microbacteriaceae</taxon>
        <taxon>Microbacterium</taxon>
    </lineage>
</organism>
<protein>
    <recommendedName>
        <fullName evidence="3">EthD family reductase</fullName>
    </recommendedName>
</protein>
<dbReference type="EMBL" id="FOQZ01000003">
    <property type="protein sequence ID" value="SFI60870.1"/>
    <property type="molecule type" value="Genomic_DNA"/>
</dbReference>
<proteinExistence type="predicted"/>
<sequence length="114" mass="12712">MSNPIYVVQTNAVPGREEEFEDWYSHQHLSDVLAVPGFRSAQLFGMSTVQRDTANAAYPYRHLALYELEEDPRAALDALAAAVAGGLYLSPALAADRKMVVFEPTTERLLRRDT</sequence>
<gene>
    <name evidence="1" type="ORF">SAMN04487751_2366</name>
</gene>
<name>A0A7Z7D0S6_9MICO</name>
<dbReference type="SUPFAM" id="SSF54909">
    <property type="entry name" value="Dimeric alpha+beta barrel"/>
    <property type="match status" value="1"/>
</dbReference>
<dbReference type="AlphaFoldDB" id="A0A7Z7D0S6"/>